<dbReference type="Proteomes" id="UP000620104">
    <property type="component" value="Unassembled WGS sequence"/>
</dbReference>
<gene>
    <name evidence="13" type="ORF">NliqN6_0111</name>
</gene>
<feature type="compositionally biased region" description="Low complexity" evidence="11">
    <location>
        <begin position="91"/>
        <end position="102"/>
    </location>
</feature>
<evidence type="ECO:0000259" key="12">
    <source>
        <dbReference type="PROSITE" id="PS50195"/>
    </source>
</evidence>
<dbReference type="GO" id="GO:0005768">
    <property type="term" value="C:endosome"/>
    <property type="evidence" value="ECO:0007669"/>
    <property type="project" value="TreeGrafter"/>
</dbReference>
<keyword evidence="6" id="KW-0963">Cytoplasm</keyword>
<evidence type="ECO:0000313" key="14">
    <source>
        <dbReference type="Proteomes" id="UP000620104"/>
    </source>
</evidence>
<dbReference type="InterPro" id="IPR036871">
    <property type="entry name" value="PX_dom_sf"/>
</dbReference>
<dbReference type="EMBL" id="BLZA01000002">
    <property type="protein sequence ID" value="GHJ83709.1"/>
    <property type="molecule type" value="Genomic_DNA"/>
</dbReference>
<dbReference type="GO" id="GO:0042147">
    <property type="term" value="P:retrograde transport, endosome to Golgi"/>
    <property type="evidence" value="ECO:0007669"/>
    <property type="project" value="TreeGrafter"/>
</dbReference>
<sequence>MDDNPFANPFADDGDSDPFASVIRDHGSQSPTIAGYSSGFESSSRRASIVSANADPQSTGNAFGQSHLHLDTEESPYLRKLEQDGVISGISSPSAFQQPSFSTNDSQRHANEEIDAFHGGFYSPSAFNTVNPAISQPGFGLDESISVQGSQDGPAHDQNQGADAHVQQDNLEALGLAPAVDPTSSLKAAFIKHQPSTQSKSEAQETPVNGDKPVEESASATQSEPKARTGGLSAGARRKKKIVGISMDTVQQERERERQRLEKERVEKERLKKERQEREKIEQDQQEKENVDKKDAEDTKPDEASTPSPTERQPTISSTTAEQILLAPNPHHASQTYARQLDGRTESSDDFGTLPPLPDSGETTRASTPQPSKAEESASPVSKAPTREASTTSPIHAHPGVIRSHLDPVVTSPLDGTQATEEDDLQPIFQALALGASSTRPTAQSGQSSWGRAFDEDEPAQGSIGQDASSDSLPPSAGWTTSLPTSQNAQAGTWGSPKGQDTSGDAWGGGNGYAHVSMSAPVLSGVAYFFRMQVADSSIRPTATRPLSTTSIKSPALDATAAPPPPPKTEAPAFIIRIHDPTRVGDPIRGHVVYTVTTRTSSPHYALRESSVLRRFSQFLWLAERVGANNPGVIIPPVPDKQLSGRFEDQFVETRRAALEKCLNKMANHPVLSLDPDLRLFLESESFEFEVKHRKHESAQSQESKGLLATIGGSIGGPRFIEKDDWFEQKKAYLDSLESQMKGWIKSVESASKHRLDLSLTISDFSDTITALAESDLSMDLSQALQRLAGLTTREKEAQENQAKMDVVYLLNTADEYVRWIGSVRLAFASRIKSHFTWQQTEADAKRLKVQHEKLRKSGKIAHDRIQPALAEIAEAERKALDAHSDFDAVSRLVKLEFARYEHDRVEEFKHMFATYLDEMIIAQKEMVAAWETFLGILQRTTGDRPTQRAS</sequence>
<evidence type="ECO:0000256" key="1">
    <source>
        <dbReference type="ARBA" id="ARBA00004287"/>
    </source>
</evidence>
<feature type="compositionally biased region" description="Basic and acidic residues" evidence="11">
    <location>
        <begin position="68"/>
        <end position="83"/>
    </location>
</feature>
<feature type="compositionally biased region" description="Polar residues" evidence="11">
    <location>
        <begin position="125"/>
        <end position="134"/>
    </location>
</feature>
<feature type="compositionally biased region" description="Basic and acidic residues" evidence="11">
    <location>
        <begin position="251"/>
        <end position="303"/>
    </location>
</feature>
<keyword evidence="14" id="KW-1185">Reference proteome</keyword>
<dbReference type="Pfam" id="PF09325">
    <property type="entry name" value="Vps5"/>
    <property type="match status" value="1"/>
</dbReference>
<dbReference type="Gene3D" id="3.30.1520.10">
    <property type="entry name" value="Phox-like domain"/>
    <property type="match status" value="1"/>
</dbReference>
<feature type="compositionally biased region" description="Polar residues" evidence="11">
    <location>
        <begin position="194"/>
        <end position="207"/>
    </location>
</feature>
<proteinExistence type="inferred from homology"/>
<dbReference type="InterPro" id="IPR037868">
    <property type="entry name" value="PX_Vps5"/>
</dbReference>
<dbReference type="OrthoDB" id="271164at2759"/>
<evidence type="ECO:0000256" key="9">
    <source>
        <dbReference type="ARBA" id="ARBA00023034"/>
    </source>
</evidence>
<keyword evidence="7" id="KW-0597">Phosphoprotein</keyword>
<organism evidence="13 14">
    <name type="scientific">Naganishia liquefaciens</name>
    <dbReference type="NCBI Taxonomy" id="104408"/>
    <lineage>
        <taxon>Eukaryota</taxon>
        <taxon>Fungi</taxon>
        <taxon>Dikarya</taxon>
        <taxon>Basidiomycota</taxon>
        <taxon>Agaricomycotina</taxon>
        <taxon>Tremellomycetes</taxon>
        <taxon>Filobasidiales</taxon>
        <taxon>Filobasidiaceae</taxon>
        <taxon>Naganishia</taxon>
    </lineage>
</organism>
<feature type="region of interest" description="Disordered" evidence="11">
    <location>
        <begin position="545"/>
        <end position="566"/>
    </location>
</feature>
<keyword evidence="8" id="KW-0653">Protein transport</keyword>
<evidence type="ECO:0000256" key="5">
    <source>
        <dbReference type="ARBA" id="ARBA00022448"/>
    </source>
</evidence>
<dbReference type="AlphaFoldDB" id="A0A8H3YBW9"/>
<feature type="compositionally biased region" description="Polar residues" evidence="11">
    <location>
        <begin position="463"/>
        <end position="503"/>
    </location>
</feature>
<comment type="similarity">
    <text evidence="4">Belongs to the sorting nexin family.</text>
</comment>
<evidence type="ECO:0000256" key="8">
    <source>
        <dbReference type="ARBA" id="ARBA00022927"/>
    </source>
</evidence>
<dbReference type="InterPro" id="IPR027267">
    <property type="entry name" value="AH/BAR_dom_sf"/>
</dbReference>
<feature type="compositionally biased region" description="Polar residues" evidence="11">
    <location>
        <begin position="305"/>
        <end position="322"/>
    </location>
</feature>
<evidence type="ECO:0000256" key="4">
    <source>
        <dbReference type="ARBA" id="ARBA00010883"/>
    </source>
</evidence>
<feature type="compositionally biased region" description="Low complexity" evidence="11">
    <location>
        <begin position="34"/>
        <end position="48"/>
    </location>
</feature>
<evidence type="ECO:0000256" key="10">
    <source>
        <dbReference type="ARBA" id="ARBA00023136"/>
    </source>
</evidence>
<evidence type="ECO:0000256" key="7">
    <source>
        <dbReference type="ARBA" id="ARBA00022553"/>
    </source>
</evidence>
<reference evidence="13" key="1">
    <citation type="submission" date="2020-07" db="EMBL/GenBank/DDBJ databases">
        <title>Draft Genome Sequence of a Deep-Sea Yeast, Naganishia (Cryptococcus) liquefaciens strain N6.</title>
        <authorList>
            <person name="Han Y.W."/>
            <person name="Kajitani R."/>
            <person name="Morimoto H."/>
            <person name="Parhat M."/>
            <person name="Tsubouchi H."/>
            <person name="Bakenova O."/>
            <person name="Ogata M."/>
            <person name="Argunhan B."/>
            <person name="Aoki R."/>
            <person name="Kajiwara S."/>
            <person name="Itoh T."/>
            <person name="Iwasaki H."/>
        </authorList>
    </citation>
    <scope>NUCLEOTIDE SEQUENCE</scope>
    <source>
        <strain evidence="13">N6</strain>
    </source>
</reference>
<feature type="compositionally biased region" description="Polar residues" evidence="11">
    <location>
        <begin position="361"/>
        <end position="371"/>
    </location>
</feature>
<dbReference type="SUPFAM" id="SSF64268">
    <property type="entry name" value="PX domain"/>
    <property type="match status" value="1"/>
</dbReference>
<evidence type="ECO:0000256" key="2">
    <source>
        <dbReference type="ARBA" id="ARBA00004496"/>
    </source>
</evidence>
<dbReference type="PROSITE" id="PS50195">
    <property type="entry name" value="PX"/>
    <property type="match status" value="1"/>
</dbReference>
<dbReference type="FunFam" id="1.20.1270.60:FF:000022">
    <property type="entry name" value="Sorting nexin 3 protein"/>
    <property type="match status" value="1"/>
</dbReference>
<name>A0A8H3YBW9_9TREE</name>
<dbReference type="GO" id="GO:0015031">
    <property type="term" value="P:protein transport"/>
    <property type="evidence" value="ECO:0007669"/>
    <property type="project" value="UniProtKB-KW"/>
</dbReference>
<keyword evidence="9" id="KW-0333">Golgi apparatus</keyword>
<comment type="subcellular location">
    <subcellularLocation>
        <location evidence="2">Cytoplasm</location>
    </subcellularLocation>
    <subcellularLocation>
        <location evidence="3">Golgi apparatus</location>
    </subcellularLocation>
    <subcellularLocation>
        <location evidence="1">Membrane</location>
        <topology evidence="1">Peripheral membrane protein</topology>
        <orientation evidence="1">Cytoplasmic side</orientation>
    </subcellularLocation>
</comment>
<feature type="compositionally biased region" description="Polar residues" evidence="11">
    <location>
        <begin position="145"/>
        <end position="161"/>
    </location>
</feature>
<comment type="caution">
    <text evidence="13">The sequence shown here is derived from an EMBL/GenBank/DDBJ whole genome shotgun (WGS) entry which is preliminary data.</text>
</comment>
<keyword evidence="5" id="KW-0813">Transport</keyword>
<dbReference type="SMART" id="SM00312">
    <property type="entry name" value="PX"/>
    <property type="match status" value="1"/>
</dbReference>
<evidence type="ECO:0000256" key="3">
    <source>
        <dbReference type="ARBA" id="ARBA00004555"/>
    </source>
</evidence>
<accession>A0A8H3YBW9</accession>
<dbReference type="CDD" id="cd06861">
    <property type="entry name" value="PX_Vps5p"/>
    <property type="match status" value="1"/>
</dbReference>
<feature type="compositionally biased region" description="Polar residues" evidence="11">
    <location>
        <begin position="50"/>
        <end position="64"/>
    </location>
</feature>
<dbReference type="GO" id="GO:0005794">
    <property type="term" value="C:Golgi apparatus"/>
    <property type="evidence" value="ECO:0007669"/>
    <property type="project" value="UniProtKB-SubCell"/>
</dbReference>
<dbReference type="InterPro" id="IPR001683">
    <property type="entry name" value="PX_dom"/>
</dbReference>
<dbReference type="Pfam" id="PF00787">
    <property type="entry name" value="PX"/>
    <property type="match status" value="1"/>
</dbReference>
<dbReference type="InterPro" id="IPR015404">
    <property type="entry name" value="Vps5_C"/>
</dbReference>
<evidence type="ECO:0000313" key="13">
    <source>
        <dbReference type="EMBL" id="GHJ83709.1"/>
    </source>
</evidence>
<feature type="domain" description="PX" evidence="12">
    <location>
        <begin position="572"/>
        <end position="689"/>
    </location>
</feature>
<evidence type="ECO:0000256" key="6">
    <source>
        <dbReference type="ARBA" id="ARBA00022490"/>
    </source>
</evidence>
<dbReference type="GO" id="GO:0030904">
    <property type="term" value="C:retromer complex"/>
    <property type="evidence" value="ECO:0007669"/>
    <property type="project" value="UniProtKB-ARBA"/>
</dbReference>
<evidence type="ECO:0000256" key="11">
    <source>
        <dbReference type="SAM" id="MobiDB-lite"/>
    </source>
</evidence>
<protein>
    <recommendedName>
        <fullName evidence="12">PX domain-containing protein</fullName>
    </recommendedName>
</protein>
<dbReference type="GO" id="GO:0005829">
    <property type="term" value="C:cytosol"/>
    <property type="evidence" value="ECO:0007669"/>
    <property type="project" value="GOC"/>
</dbReference>
<dbReference type="GO" id="GO:0045053">
    <property type="term" value="P:protein retention in Golgi apparatus"/>
    <property type="evidence" value="ECO:0007669"/>
    <property type="project" value="TreeGrafter"/>
</dbReference>
<dbReference type="GO" id="GO:0035091">
    <property type="term" value="F:phosphatidylinositol binding"/>
    <property type="evidence" value="ECO:0007669"/>
    <property type="project" value="InterPro"/>
</dbReference>
<feature type="region of interest" description="Disordered" evidence="11">
    <location>
        <begin position="1"/>
        <end position="419"/>
    </location>
</feature>
<feature type="compositionally biased region" description="Polar residues" evidence="11">
    <location>
        <begin position="436"/>
        <end position="450"/>
    </location>
</feature>
<dbReference type="PANTHER" id="PTHR10555">
    <property type="entry name" value="SORTING NEXIN"/>
    <property type="match status" value="1"/>
</dbReference>
<feature type="compositionally biased region" description="Basic and acidic residues" evidence="11">
    <location>
        <begin position="106"/>
        <end position="116"/>
    </location>
</feature>
<dbReference type="PANTHER" id="PTHR10555:SF170">
    <property type="entry name" value="FI18122P1"/>
    <property type="match status" value="1"/>
</dbReference>
<keyword evidence="10" id="KW-0472">Membrane</keyword>
<dbReference type="Gene3D" id="1.20.1270.60">
    <property type="entry name" value="Arfaptin homology (AH) domain/BAR domain"/>
    <property type="match status" value="1"/>
</dbReference>
<feature type="region of interest" description="Disordered" evidence="11">
    <location>
        <begin position="436"/>
        <end position="506"/>
    </location>
</feature>